<keyword evidence="8" id="KW-0175">Coiled coil</keyword>
<dbReference type="GO" id="GO:0030544">
    <property type="term" value="F:Hsp70 protein binding"/>
    <property type="evidence" value="ECO:0007669"/>
    <property type="project" value="InterPro"/>
</dbReference>
<evidence type="ECO:0000259" key="9">
    <source>
        <dbReference type="PROSITE" id="PS50089"/>
    </source>
</evidence>
<dbReference type="Gene3D" id="1.20.58.1540">
    <property type="entry name" value="Actin interacting protein 3, C-terminal domain"/>
    <property type="match status" value="1"/>
</dbReference>
<feature type="domain" description="B box-type" evidence="10">
    <location>
        <begin position="91"/>
        <end position="143"/>
    </location>
</feature>
<dbReference type="PROSITE" id="PS50089">
    <property type="entry name" value="ZF_RING_2"/>
    <property type="match status" value="1"/>
</dbReference>
<dbReference type="GO" id="GO:0048471">
    <property type="term" value="C:perinuclear region of cytoplasm"/>
    <property type="evidence" value="ECO:0007669"/>
    <property type="project" value="TreeGrafter"/>
</dbReference>
<dbReference type="GO" id="GO:0008270">
    <property type="term" value="F:zinc ion binding"/>
    <property type="evidence" value="ECO:0007669"/>
    <property type="project" value="UniProtKB-KW"/>
</dbReference>
<evidence type="ECO:0000256" key="3">
    <source>
        <dbReference type="ARBA" id="ARBA00022490"/>
    </source>
</evidence>
<keyword evidence="4" id="KW-0479">Metal-binding</keyword>
<gene>
    <name evidence="11" type="primary">LOC107751145</name>
</gene>
<dbReference type="GO" id="GO:0055117">
    <property type="term" value="P:regulation of cardiac muscle contraction"/>
    <property type="evidence" value="ECO:0007669"/>
    <property type="project" value="TreeGrafter"/>
</dbReference>
<dbReference type="PROSITE" id="PS50119">
    <property type="entry name" value="ZF_BBOX"/>
    <property type="match status" value="1"/>
</dbReference>
<name>A0A673MA00_9TELE</name>
<feature type="coiled-coil region" evidence="8">
    <location>
        <begin position="253"/>
        <end position="280"/>
    </location>
</feature>
<dbReference type="InterPro" id="IPR017907">
    <property type="entry name" value="Znf_RING_CS"/>
</dbReference>
<dbReference type="GO" id="GO:0044325">
    <property type="term" value="F:transmembrane transporter binding"/>
    <property type="evidence" value="ECO:0007669"/>
    <property type="project" value="TreeGrafter"/>
</dbReference>
<feature type="coiled-coil region" evidence="8">
    <location>
        <begin position="388"/>
        <end position="415"/>
    </location>
</feature>
<dbReference type="InterPro" id="IPR039320">
    <property type="entry name" value="RNF207"/>
</dbReference>
<sequence length="570" mass="64748">MAGGIIFSYDELFDPDYASLHPLVCHLCHEQYHQPCLLDCYHIICASCLHGRANDNRLNCPLCGYPSVVMGTNALPPEDRLLKFLVDNSTDSVVQCANCDVECKAQDAGAMYYCNTCSQPLCGECRELTHKARMFSQHDIVSLAKRTKEGHRKCSLHEELYIMFSTEKKSMLCIKCFRDMQIEDRAHCIDIETAYGQGCEILDQAVLAVKELQTSAREAIVLLKAMLGEVRTSAEEEESAICTLFNSMQEKLAERKKAMLNAAESQHEEKEKALKKQLSHLATLLPTLQVHLVNCSAFLSSANKYEFLDMGYVSRSIYLGICRCIYTLICCHTCLSLLSYHRLSPLSMSCPSPSLSEMPFGRRPTSHRNICTKVLLAEGRESPFTEHCRNFEKSYRVLQTEVQRLKDEVQEMHRDLTKHHSLINTDTMDEILERSVLIDEQIASQYSAVQTQRAIFEEIWDVTFQRVTKEQEIYEAQLHDLLQLKQENSYLTTIARQIGPYILSIAKVKERLEPRFCNEKSRSAGYDRDPGTDNSGILPPGETLLKSSDFCWQGKQINISKASCGKELPL</sequence>
<reference evidence="11" key="2">
    <citation type="submission" date="2025-09" db="UniProtKB">
        <authorList>
            <consortium name="Ensembl"/>
        </authorList>
    </citation>
    <scope>IDENTIFICATION</scope>
</reference>
<evidence type="ECO:0000313" key="11">
    <source>
        <dbReference type="Ensembl" id="ENSSRHP00000086189.1"/>
    </source>
</evidence>
<evidence type="ECO:0000256" key="1">
    <source>
        <dbReference type="ARBA" id="ARBA00004496"/>
    </source>
</evidence>
<dbReference type="InterPro" id="IPR000315">
    <property type="entry name" value="Znf_B-box"/>
</dbReference>
<accession>A0A673MA00</accession>
<dbReference type="PANTHER" id="PTHR22635:SF0">
    <property type="entry name" value="RING FINGER PROTEIN 207"/>
    <property type="match status" value="1"/>
</dbReference>
<evidence type="ECO:0000256" key="4">
    <source>
        <dbReference type="ARBA" id="ARBA00022723"/>
    </source>
</evidence>
<dbReference type="Ensembl" id="ENSSRHT00000088513.1">
    <property type="protein sequence ID" value="ENSSRHP00000086189.1"/>
    <property type="gene ID" value="ENSSRHG00000042633.1"/>
</dbReference>
<keyword evidence="5 7" id="KW-0863">Zinc-finger</keyword>
<dbReference type="Proteomes" id="UP000472270">
    <property type="component" value="Unassembled WGS sequence"/>
</dbReference>
<dbReference type="AlphaFoldDB" id="A0A673MA00"/>
<reference evidence="11" key="1">
    <citation type="submission" date="2025-08" db="UniProtKB">
        <authorList>
            <consortium name="Ensembl"/>
        </authorList>
    </citation>
    <scope>IDENTIFICATION</scope>
</reference>
<evidence type="ECO:0000256" key="8">
    <source>
        <dbReference type="SAM" id="Coils"/>
    </source>
</evidence>
<proteinExistence type="predicted"/>
<dbReference type="CDD" id="cd19814">
    <property type="entry name" value="Bbox1_RNF207-like"/>
    <property type="match status" value="1"/>
</dbReference>
<dbReference type="Pfam" id="PF00643">
    <property type="entry name" value="zf-B_box"/>
    <property type="match status" value="1"/>
</dbReference>
<comment type="subcellular location">
    <subcellularLocation>
        <location evidence="1">Cytoplasm</location>
    </subcellularLocation>
</comment>
<evidence type="ECO:0000313" key="12">
    <source>
        <dbReference type="Proteomes" id="UP000472270"/>
    </source>
</evidence>
<dbReference type="InterPro" id="IPR013083">
    <property type="entry name" value="Znf_RING/FYVE/PHD"/>
</dbReference>
<dbReference type="InterPro" id="IPR001841">
    <property type="entry name" value="Znf_RING"/>
</dbReference>
<dbReference type="Gene3D" id="3.30.160.60">
    <property type="entry name" value="Classic Zinc Finger"/>
    <property type="match status" value="1"/>
</dbReference>
<dbReference type="FunFam" id="3.30.40.10:FF:000478">
    <property type="entry name" value="Ring finger protein 207"/>
    <property type="match status" value="1"/>
</dbReference>
<keyword evidence="12" id="KW-1185">Reference proteome</keyword>
<organism evidence="11 12">
    <name type="scientific">Sinocyclocheilus rhinocerous</name>
    <dbReference type="NCBI Taxonomy" id="307959"/>
    <lineage>
        <taxon>Eukaryota</taxon>
        <taxon>Metazoa</taxon>
        <taxon>Chordata</taxon>
        <taxon>Craniata</taxon>
        <taxon>Vertebrata</taxon>
        <taxon>Euteleostomi</taxon>
        <taxon>Actinopterygii</taxon>
        <taxon>Neopterygii</taxon>
        <taxon>Teleostei</taxon>
        <taxon>Ostariophysi</taxon>
        <taxon>Cypriniformes</taxon>
        <taxon>Cyprinidae</taxon>
        <taxon>Cyprininae</taxon>
        <taxon>Sinocyclocheilus</taxon>
    </lineage>
</organism>
<keyword evidence="3" id="KW-0963">Cytoplasm</keyword>
<evidence type="ECO:0000256" key="5">
    <source>
        <dbReference type="ARBA" id="ARBA00022771"/>
    </source>
</evidence>
<dbReference type="PANTHER" id="PTHR22635">
    <property type="entry name" value="RING FINGER PROTEIN 207"/>
    <property type="match status" value="1"/>
</dbReference>
<evidence type="ECO:0000256" key="6">
    <source>
        <dbReference type="ARBA" id="ARBA00022833"/>
    </source>
</evidence>
<evidence type="ECO:0000256" key="2">
    <source>
        <dbReference type="ARBA" id="ARBA00021526"/>
    </source>
</evidence>
<dbReference type="SMART" id="SM00336">
    <property type="entry name" value="BBOX"/>
    <property type="match status" value="1"/>
</dbReference>
<dbReference type="GO" id="GO:1905026">
    <property type="term" value="P:positive regulation of membrane repolarization during ventricular cardiac muscle cell action potential"/>
    <property type="evidence" value="ECO:0007669"/>
    <property type="project" value="UniProtKB-ARBA"/>
</dbReference>
<protein>
    <recommendedName>
        <fullName evidence="2">RING finger protein 207</fullName>
    </recommendedName>
</protein>
<keyword evidence="6" id="KW-0862">Zinc</keyword>
<dbReference type="SUPFAM" id="SSF57850">
    <property type="entry name" value="RING/U-box"/>
    <property type="match status" value="1"/>
</dbReference>
<dbReference type="GO" id="GO:1901207">
    <property type="term" value="P:regulation of heart looping"/>
    <property type="evidence" value="ECO:0007669"/>
    <property type="project" value="TreeGrafter"/>
</dbReference>
<dbReference type="SMART" id="SM00184">
    <property type="entry name" value="RING"/>
    <property type="match status" value="1"/>
</dbReference>
<dbReference type="Gene3D" id="3.30.40.10">
    <property type="entry name" value="Zinc/RING finger domain, C3HC4 (zinc finger)"/>
    <property type="match status" value="1"/>
</dbReference>
<evidence type="ECO:0000259" key="10">
    <source>
        <dbReference type="PROSITE" id="PS50119"/>
    </source>
</evidence>
<feature type="domain" description="RING-type" evidence="9">
    <location>
        <begin position="25"/>
        <end position="63"/>
    </location>
</feature>
<dbReference type="PROSITE" id="PS00518">
    <property type="entry name" value="ZF_RING_1"/>
    <property type="match status" value="1"/>
</dbReference>
<evidence type="ECO:0000256" key="7">
    <source>
        <dbReference type="PROSITE-ProRule" id="PRU00024"/>
    </source>
</evidence>